<evidence type="ECO:0000313" key="2">
    <source>
        <dbReference type="Proteomes" id="UP001060085"/>
    </source>
</evidence>
<protein>
    <submittedName>
        <fullName evidence="1">Uncharacterized protein</fullName>
    </submittedName>
</protein>
<accession>A0ACC0C3C5</accession>
<keyword evidence="2" id="KW-1185">Reference proteome</keyword>
<dbReference type="Proteomes" id="UP001060085">
    <property type="component" value="Linkage Group LG02"/>
</dbReference>
<proteinExistence type="predicted"/>
<dbReference type="EMBL" id="CM044702">
    <property type="protein sequence ID" value="KAI5679301.1"/>
    <property type="molecule type" value="Genomic_DNA"/>
</dbReference>
<evidence type="ECO:0000313" key="1">
    <source>
        <dbReference type="EMBL" id="KAI5679301.1"/>
    </source>
</evidence>
<organism evidence="1 2">
    <name type="scientific">Catharanthus roseus</name>
    <name type="common">Madagascar periwinkle</name>
    <name type="synonym">Vinca rosea</name>
    <dbReference type="NCBI Taxonomy" id="4058"/>
    <lineage>
        <taxon>Eukaryota</taxon>
        <taxon>Viridiplantae</taxon>
        <taxon>Streptophyta</taxon>
        <taxon>Embryophyta</taxon>
        <taxon>Tracheophyta</taxon>
        <taxon>Spermatophyta</taxon>
        <taxon>Magnoliopsida</taxon>
        <taxon>eudicotyledons</taxon>
        <taxon>Gunneridae</taxon>
        <taxon>Pentapetalae</taxon>
        <taxon>asterids</taxon>
        <taxon>lamiids</taxon>
        <taxon>Gentianales</taxon>
        <taxon>Apocynaceae</taxon>
        <taxon>Rauvolfioideae</taxon>
        <taxon>Vinceae</taxon>
        <taxon>Catharanthinae</taxon>
        <taxon>Catharanthus</taxon>
    </lineage>
</organism>
<name>A0ACC0C3C5_CATRO</name>
<gene>
    <name evidence="1" type="ORF">M9H77_10251</name>
</gene>
<reference evidence="2" key="1">
    <citation type="journal article" date="2023" name="Nat. Plants">
        <title>Single-cell RNA sequencing provides a high-resolution roadmap for understanding the multicellular compartmentation of specialized metabolism.</title>
        <authorList>
            <person name="Sun S."/>
            <person name="Shen X."/>
            <person name="Li Y."/>
            <person name="Li Y."/>
            <person name="Wang S."/>
            <person name="Li R."/>
            <person name="Zhang H."/>
            <person name="Shen G."/>
            <person name="Guo B."/>
            <person name="Wei J."/>
            <person name="Xu J."/>
            <person name="St-Pierre B."/>
            <person name="Chen S."/>
            <person name="Sun C."/>
        </authorList>
    </citation>
    <scope>NUCLEOTIDE SEQUENCE [LARGE SCALE GENOMIC DNA]</scope>
</reference>
<sequence>MEVSGYPSPRTDAFPAGLRVLVVDDDPTWLKILEKMLKKCSYEVTTCGLAREALDLLRERKDGFDIVISDVNMPDMDGFKLLEHVGLEMDLPVIMMSVDGETSRVMKGVQHGACDYLLKPIRMKELRNIWQHVFRKRIHEVKEIENHEGFEEIQFMRNVCDQSEDRMFSSANDLASGKKRKDYENKHDDRECSDSSSVKKTRVVWTVDLHQKFVKAVNQIGFEKVGPKKILDLMGVPWLTRENVASHLQKYRLYLTRLQKEKELTASFGVMKHSDISSKEQNGNHCLQSSVNMQQTNGSCGISGNKTAMQNIDFEIHEGDLKSLVKVPMVDANNGLGGDNTDSQRGRRMNADHSFRKLDSDVKYATTIPEQYMWSAEGSEVQANQERKQPFRPKPGFNPMPLPSLHQNIQFDCVRPTPSFVSKPSNIHNDKLGGSEKKTIFVKSVSHGNMVDLLPVQPQSELTATTSQEVLKPDPSSIVWSTKNQRAADQIFASNMESAQRSIDLVGGWGLATWEENQQGCLIEADIHRLTQGLENIESFSYNEAGIISEASSYLYDSLKFDYEMPLEPMEYSVIDKGLFIV</sequence>
<comment type="caution">
    <text evidence="1">The sequence shown here is derived from an EMBL/GenBank/DDBJ whole genome shotgun (WGS) entry which is preliminary data.</text>
</comment>